<comment type="subcellular location">
    <subcellularLocation>
        <location evidence="8">Cell membrane</location>
        <topology evidence="8">Peripheral membrane protein</topology>
    </subcellularLocation>
</comment>
<feature type="binding site" evidence="8">
    <location>
        <position position="59"/>
    </location>
    <ligand>
        <name>Fe cation</name>
        <dbReference type="ChEBI" id="CHEBI:24875"/>
        <label>2</label>
    </ligand>
</feature>
<dbReference type="CDD" id="cd01042">
    <property type="entry name" value="DMQH"/>
    <property type="match status" value="1"/>
</dbReference>
<comment type="catalytic activity">
    <reaction evidence="8">
        <text>a 5-methoxy-2-methyl-3-(all-trans-polyprenyl)benzene-1,4-diol + AH2 + O2 = a 3-demethylubiquinol + A + H2O</text>
        <dbReference type="Rhea" id="RHEA:50908"/>
        <dbReference type="Rhea" id="RHEA-COMP:10859"/>
        <dbReference type="Rhea" id="RHEA-COMP:10914"/>
        <dbReference type="ChEBI" id="CHEBI:13193"/>
        <dbReference type="ChEBI" id="CHEBI:15377"/>
        <dbReference type="ChEBI" id="CHEBI:15379"/>
        <dbReference type="ChEBI" id="CHEBI:17499"/>
        <dbReference type="ChEBI" id="CHEBI:84167"/>
        <dbReference type="ChEBI" id="CHEBI:84422"/>
        <dbReference type="EC" id="1.14.99.60"/>
    </reaction>
</comment>
<keyword evidence="2 8" id="KW-0831">Ubiquinone biosynthesis</keyword>
<sequence>MSNPQKPGPQAQRLADMLRVDHAGEYGAVAIYRGQRAVFDKLPHKARMAALLQEMEDGEAHHLSTFDQLLADRKVRPTLLAPIWNAAGFGLGAVTALMGEKSAMACTAAVEDVIEKHYGEQVEELAEKEPELAATVKQFREDELGHKHTAEDEGAHQAPFYRLLSGAIKIGCRTAIKLAEKV</sequence>
<keyword evidence="4 8" id="KW-0560">Oxidoreductase</keyword>
<evidence type="ECO:0000256" key="1">
    <source>
        <dbReference type="ARBA" id="ARBA00004749"/>
    </source>
</evidence>
<evidence type="ECO:0000256" key="3">
    <source>
        <dbReference type="ARBA" id="ARBA00022723"/>
    </source>
</evidence>
<feature type="binding site" evidence="8">
    <location>
        <position position="62"/>
    </location>
    <ligand>
        <name>Fe cation</name>
        <dbReference type="ChEBI" id="CHEBI:24875"/>
        <label>1</label>
    </ligand>
</feature>
<comment type="similarity">
    <text evidence="8">Belongs to the COQ7 family.</text>
</comment>
<dbReference type="InterPro" id="IPR012347">
    <property type="entry name" value="Ferritin-like"/>
</dbReference>
<feature type="binding site" evidence="8">
    <location>
        <position position="146"/>
    </location>
    <ligand>
        <name>Fe cation</name>
        <dbReference type="ChEBI" id="CHEBI:24875"/>
        <label>2</label>
    </ligand>
</feature>
<keyword evidence="3 8" id="KW-0479">Metal-binding</keyword>
<evidence type="ECO:0000256" key="2">
    <source>
        <dbReference type="ARBA" id="ARBA00022688"/>
    </source>
</evidence>
<dbReference type="Proteomes" id="UP001560685">
    <property type="component" value="Unassembled WGS sequence"/>
</dbReference>
<feature type="binding site" evidence="8">
    <location>
        <position position="143"/>
    </location>
    <ligand>
        <name>Fe cation</name>
        <dbReference type="ChEBI" id="CHEBI:24875"/>
        <label>2</label>
    </ligand>
</feature>
<accession>A0ABV3Z1Y1</accession>
<comment type="pathway">
    <text evidence="1 8">Cofactor biosynthesis; ubiquinone biosynthesis.</text>
</comment>
<feature type="binding site" evidence="8">
    <location>
        <position position="25"/>
    </location>
    <ligand>
        <name>Fe cation</name>
        <dbReference type="ChEBI" id="CHEBI:24875"/>
        <label>1</label>
    </ligand>
</feature>
<evidence type="ECO:0000256" key="6">
    <source>
        <dbReference type="ARBA" id="ARBA00023033"/>
    </source>
</evidence>
<evidence type="ECO:0000256" key="8">
    <source>
        <dbReference type="HAMAP-Rule" id="MF_01658"/>
    </source>
</evidence>
<keyword evidence="7 8" id="KW-0472">Membrane</keyword>
<feature type="binding site" evidence="8">
    <location>
        <position position="59"/>
    </location>
    <ligand>
        <name>Fe cation</name>
        <dbReference type="ChEBI" id="CHEBI:24875"/>
        <label>1</label>
    </ligand>
</feature>
<dbReference type="EC" id="1.14.99.60" evidence="8"/>
<evidence type="ECO:0000313" key="9">
    <source>
        <dbReference type="EMBL" id="MEX6632784.1"/>
    </source>
</evidence>
<dbReference type="PANTHER" id="PTHR11237:SF4">
    <property type="entry name" value="5-DEMETHOXYUBIQUINONE HYDROXYLASE, MITOCHONDRIAL"/>
    <property type="match status" value="1"/>
</dbReference>
<dbReference type="EMBL" id="JBEHZE010000001">
    <property type="protein sequence ID" value="MEX6632784.1"/>
    <property type="molecule type" value="Genomic_DNA"/>
</dbReference>
<dbReference type="InterPro" id="IPR011566">
    <property type="entry name" value="Ubq_synth_Coq7"/>
</dbReference>
<comment type="caution">
    <text evidence="9">The sequence shown here is derived from an EMBL/GenBank/DDBJ whole genome shotgun (WGS) entry which is preliminary data.</text>
</comment>
<evidence type="ECO:0000256" key="4">
    <source>
        <dbReference type="ARBA" id="ARBA00023002"/>
    </source>
</evidence>
<evidence type="ECO:0000256" key="7">
    <source>
        <dbReference type="ARBA" id="ARBA00023136"/>
    </source>
</evidence>
<keyword evidence="8" id="KW-1003">Cell membrane</keyword>
<dbReference type="HAMAP" id="MF_01658">
    <property type="entry name" value="COQ7"/>
    <property type="match status" value="1"/>
</dbReference>
<feature type="binding site" evidence="8">
    <location>
        <position position="111"/>
    </location>
    <ligand>
        <name>Fe cation</name>
        <dbReference type="ChEBI" id="CHEBI:24875"/>
        <label>2</label>
    </ligand>
</feature>
<dbReference type="InterPro" id="IPR009078">
    <property type="entry name" value="Ferritin-like_SF"/>
</dbReference>
<organism evidence="9 10">
    <name type="scientific">Hyphococcus lacteus</name>
    <dbReference type="NCBI Taxonomy" id="3143536"/>
    <lineage>
        <taxon>Bacteria</taxon>
        <taxon>Pseudomonadati</taxon>
        <taxon>Pseudomonadota</taxon>
        <taxon>Alphaproteobacteria</taxon>
        <taxon>Parvularculales</taxon>
        <taxon>Parvularculaceae</taxon>
        <taxon>Hyphococcus</taxon>
    </lineage>
</organism>
<keyword evidence="6 8" id="KW-0503">Monooxygenase</keyword>
<gene>
    <name evidence="8" type="primary">coq7</name>
    <name evidence="9" type="ORF">ABFZ84_04410</name>
</gene>
<reference evidence="9 10" key="1">
    <citation type="submission" date="2024-05" db="EMBL/GenBank/DDBJ databases">
        <title>Three bacterial strains, DH-69, EH-24, and ECK-19 isolated from coastal sediments.</title>
        <authorList>
            <person name="Ye Y.-Q."/>
            <person name="Du Z.-J."/>
        </authorList>
    </citation>
    <scope>NUCLEOTIDE SEQUENCE [LARGE SCALE GENOMIC DNA]</scope>
    <source>
        <strain evidence="9 10">ECK-19</strain>
    </source>
</reference>
<feature type="binding site" evidence="8">
    <location>
        <position position="143"/>
    </location>
    <ligand>
        <name>Fe cation</name>
        <dbReference type="ChEBI" id="CHEBI:24875"/>
        <label>1</label>
    </ligand>
</feature>
<comment type="cofactor">
    <cofactor evidence="8">
        <name>Fe cation</name>
        <dbReference type="ChEBI" id="CHEBI:24875"/>
    </cofactor>
    <text evidence="8">Binds 2 iron ions per subunit.</text>
</comment>
<dbReference type="RefSeq" id="WP_369312716.1">
    <property type="nucleotide sequence ID" value="NZ_JBEHZE010000001.1"/>
</dbReference>
<comment type="function">
    <text evidence="8">Catalyzes the hydroxylation of 2-nonaprenyl-3-methyl-6-methoxy-1,4-benzoquinol during ubiquinone biosynthesis.</text>
</comment>
<proteinExistence type="inferred from homology"/>
<dbReference type="SUPFAM" id="SSF47240">
    <property type="entry name" value="Ferritin-like"/>
    <property type="match status" value="1"/>
</dbReference>
<protein>
    <recommendedName>
        <fullName evidence="8">3-demethoxyubiquinol 3-hydroxylase</fullName>
        <shortName evidence="8">DMQ hydroxylase</shortName>
        <ecNumber evidence="8">1.14.99.60</ecNumber>
    </recommendedName>
    <alternativeName>
        <fullName evidence="8">2-nonaprenyl-3-methyl-6-methoxy-1,4-benzoquinol hydroxylase</fullName>
    </alternativeName>
</protein>
<dbReference type="PANTHER" id="PTHR11237">
    <property type="entry name" value="COENZYME Q10 BIOSYNTHESIS PROTEIN 7"/>
    <property type="match status" value="1"/>
</dbReference>
<evidence type="ECO:0000256" key="5">
    <source>
        <dbReference type="ARBA" id="ARBA00023004"/>
    </source>
</evidence>
<dbReference type="Pfam" id="PF03232">
    <property type="entry name" value="COQ7"/>
    <property type="match status" value="1"/>
</dbReference>
<dbReference type="Gene3D" id="1.20.1260.10">
    <property type="match status" value="1"/>
</dbReference>
<keyword evidence="5 8" id="KW-0408">Iron</keyword>
<keyword evidence="10" id="KW-1185">Reference proteome</keyword>
<name>A0ABV3Z1Y1_9PROT</name>
<evidence type="ECO:0000313" key="10">
    <source>
        <dbReference type="Proteomes" id="UP001560685"/>
    </source>
</evidence>